<evidence type="ECO:0008006" key="3">
    <source>
        <dbReference type="Google" id="ProtNLM"/>
    </source>
</evidence>
<evidence type="ECO:0000313" key="1">
    <source>
        <dbReference type="EMBL" id="SIP94566.1"/>
    </source>
</evidence>
<keyword evidence="2" id="KW-1185">Reference proteome</keyword>
<evidence type="ECO:0000313" key="2">
    <source>
        <dbReference type="Proteomes" id="UP000186819"/>
    </source>
</evidence>
<gene>
    <name evidence="1" type="ORF">SAMN05421829_101417</name>
</gene>
<dbReference type="Proteomes" id="UP000186819">
    <property type="component" value="Unassembled WGS sequence"/>
</dbReference>
<organism evidence="1 2">
    <name type="scientific">Aromatoleum tolulyticum</name>
    <dbReference type="NCBI Taxonomy" id="34027"/>
    <lineage>
        <taxon>Bacteria</taxon>
        <taxon>Pseudomonadati</taxon>
        <taxon>Pseudomonadota</taxon>
        <taxon>Betaproteobacteria</taxon>
        <taxon>Rhodocyclales</taxon>
        <taxon>Rhodocyclaceae</taxon>
        <taxon>Aromatoleum</taxon>
    </lineage>
</organism>
<name>A0A1N6NRI1_9RHOO</name>
<protein>
    <recommendedName>
        <fullName evidence="3">GTPase</fullName>
    </recommendedName>
</protein>
<dbReference type="EMBL" id="FTMD01000001">
    <property type="protein sequence ID" value="SIP94566.1"/>
    <property type="molecule type" value="Genomic_DNA"/>
</dbReference>
<dbReference type="RefSeq" id="WP_076600421.1">
    <property type="nucleotide sequence ID" value="NZ_FTMD01000001.1"/>
</dbReference>
<dbReference type="STRING" id="34027.SAMN05421829_101417"/>
<reference evidence="2" key="1">
    <citation type="submission" date="2017-01" db="EMBL/GenBank/DDBJ databases">
        <authorList>
            <person name="Varghese N."/>
            <person name="Submissions S."/>
        </authorList>
    </citation>
    <scope>NUCLEOTIDE SEQUENCE [LARGE SCALE GENOMIC DNA]</scope>
    <source>
        <strain evidence="2">ATCC 51758</strain>
    </source>
</reference>
<accession>A0A1N6NRI1</accession>
<dbReference type="AlphaFoldDB" id="A0A1N6NRI1"/>
<dbReference type="OrthoDB" id="8441207at2"/>
<sequence>MDTQAIRAQMPTLVHGHVPSNVRSFKFNIFDGQPKVSTLGFHIDPKPFEGKVIATTEEAIVIKTGRAEFAVLDRALVTEVPGEGAKVQVEPYARRRFDGLRADTPEEETAFTADGKPYTVQRFVLGSAPAKLPIPEVRSPELQELIQQMEQLPAPDGYRRITHMLVDAGARDFTWVDPLPKDIIATPPAIGFTVATAKFQGRVTVLYERGLDVYAVELHRDGELVERVDEVFFDSLGETLERRIDDGNWRRIRVQCLSGRKPVRH</sequence>
<proteinExistence type="predicted"/>